<organism evidence="2 3">
    <name type="scientific">Alternaria panax</name>
    <dbReference type="NCBI Taxonomy" id="48097"/>
    <lineage>
        <taxon>Eukaryota</taxon>
        <taxon>Fungi</taxon>
        <taxon>Dikarya</taxon>
        <taxon>Ascomycota</taxon>
        <taxon>Pezizomycotina</taxon>
        <taxon>Dothideomycetes</taxon>
        <taxon>Pleosporomycetidae</taxon>
        <taxon>Pleosporales</taxon>
        <taxon>Pleosporineae</taxon>
        <taxon>Pleosporaceae</taxon>
        <taxon>Alternaria</taxon>
        <taxon>Alternaria sect. Panax</taxon>
    </lineage>
</organism>
<protein>
    <recommendedName>
        <fullName evidence="1">DNA/RNA-binding domain-containing protein</fullName>
    </recommendedName>
</protein>
<gene>
    <name evidence="2" type="ORF">G6011_00012</name>
</gene>
<evidence type="ECO:0000313" key="3">
    <source>
        <dbReference type="Proteomes" id="UP001199106"/>
    </source>
</evidence>
<keyword evidence="3" id="KW-1185">Reference proteome</keyword>
<dbReference type="InterPro" id="IPR011990">
    <property type="entry name" value="TPR-like_helical_dom_sf"/>
</dbReference>
<dbReference type="InterPro" id="IPR018834">
    <property type="entry name" value="DNA/RNA-bd_Est1-type"/>
</dbReference>
<reference evidence="2" key="1">
    <citation type="submission" date="2021-07" db="EMBL/GenBank/DDBJ databases">
        <title>Genome Resource of American Ginseng Black Spot Pathogen Alternaria panax.</title>
        <authorList>
            <person name="Qiu C."/>
            <person name="Wang W."/>
            <person name="Liu Z."/>
        </authorList>
    </citation>
    <scope>NUCLEOTIDE SEQUENCE</scope>
    <source>
        <strain evidence="2">BNCC115425</strain>
    </source>
</reference>
<comment type="caution">
    <text evidence="2">The sequence shown here is derived from an EMBL/GenBank/DDBJ whole genome shotgun (WGS) entry which is preliminary data.</text>
</comment>
<dbReference type="GO" id="GO:0005697">
    <property type="term" value="C:telomerase holoenzyme complex"/>
    <property type="evidence" value="ECO:0007669"/>
    <property type="project" value="TreeGrafter"/>
</dbReference>
<dbReference type="Proteomes" id="UP001199106">
    <property type="component" value="Unassembled WGS sequence"/>
</dbReference>
<dbReference type="AlphaFoldDB" id="A0AAD4I639"/>
<dbReference type="GO" id="GO:0070034">
    <property type="term" value="F:telomerase RNA binding"/>
    <property type="evidence" value="ECO:0007669"/>
    <property type="project" value="TreeGrafter"/>
</dbReference>
<name>A0AAD4I639_9PLEO</name>
<sequence>MALLYETVPAFEDTWIECLGDLGRYRMAIEDEDVRDRETWAGVARAWFNKAADKNPTVGKLYNHLAILAQPNALQQMYYFARSLTCVKPFQAARETIWTLLDAIAGHAGATSVCALPIDANFINAHGLQFKEYSVPAKERSQSPSDEFLNAKGEFTTNLNTHIGRVTAEWKEPGVHVAVTNIAGWFAYGKDENVLRQTYLTQIYKKMEDYPESVTENKIRTASVPDKEPPAKPLLDETDLKNAFDVENEEAFVKSGTFLNAKVITNETFALILRRIGDKNVLPHVHTMLAFLSSLASDKYMSDLIEDAPWEELVAFLNALIESENQNQIQGRSQSQTSKIDALLASDVFPAEGERKDELPLPEDYLVRGLIWTHNYFPQKWFEREYDEEERYLELASTVKSRMERVIRLGYKITKHERWITYDENSQEFCRSKGCSIAAA</sequence>
<dbReference type="PANTHER" id="PTHR15696">
    <property type="entry name" value="SMG-7 SUPPRESSOR WITH MORPHOLOGICAL EFFECT ON GENITALIA PROTEIN 7"/>
    <property type="match status" value="1"/>
</dbReference>
<dbReference type="Pfam" id="PF10373">
    <property type="entry name" value="EST1_DNA_bind"/>
    <property type="match status" value="1"/>
</dbReference>
<feature type="domain" description="DNA/RNA-binding" evidence="1">
    <location>
        <begin position="44"/>
        <end position="103"/>
    </location>
</feature>
<dbReference type="SUPFAM" id="SSF48452">
    <property type="entry name" value="TPR-like"/>
    <property type="match status" value="1"/>
</dbReference>
<proteinExistence type="predicted"/>
<dbReference type="InterPro" id="IPR045153">
    <property type="entry name" value="Est1/Ebs1-like"/>
</dbReference>
<accession>A0AAD4I639</accession>
<dbReference type="EMBL" id="JAANER010000012">
    <property type="protein sequence ID" value="KAG9185021.1"/>
    <property type="molecule type" value="Genomic_DNA"/>
</dbReference>
<evidence type="ECO:0000259" key="1">
    <source>
        <dbReference type="Pfam" id="PF10373"/>
    </source>
</evidence>
<dbReference type="Gene3D" id="1.25.40.10">
    <property type="entry name" value="Tetratricopeptide repeat domain"/>
    <property type="match status" value="1"/>
</dbReference>
<dbReference type="GO" id="GO:0000184">
    <property type="term" value="P:nuclear-transcribed mRNA catabolic process, nonsense-mediated decay"/>
    <property type="evidence" value="ECO:0007669"/>
    <property type="project" value="TreeGrafter"/>
</dbReference>
<dbReference type="GO" id="GO:0042162">
    <property type="term" value="F:telomeric DNA binding"/>
    <property type="evidence" value="ECO:0007669"/>
    <property type="project" value="TreeGrafter"/>
</dbReference>
<dbReference type="PANTHER" id="PTHR15696:SF0">
    <property type="entry name" value="TELOMERASE-BINDING PROTEIN EST1A"/>
    <property type="match status" value="1"/>
</dbReference>
<evidence type="ECO:0000313" key="2">
    <source>
        <dbReference type="EMBL" id="KAG9185021.1"/>
    </source>
</evidence>